<evidence type="ECO:0000313" key="8">
    <source>
        <dbReference type="EMBL" id="MEN7432401.1"/>
    </source>
</evidence>
<evidence type="ECO:0000256" key="2">
    <source>
        <dbReference type="ARBA" id="ARBA00011900"/>
    </source>
</evidence>
<dbReference type="Gene3D" id="3.40.50.150">
    <property type="entry name" value="Vaccinia Virus protein VP39"/>
    <property type="match status" value="1"/>
</dbReference>
<dbReference type="PRINTS" id="PR00506">
    <property type="entry name" value="D21N6MTFRASE"/>
</dbReference>
<dbReference type="EC" id="2.1.1.72" evidence="2"/>
<comment type="caution">
    <text evidence="8">The sequence shown here is derived from an EMBL/GenBank/DDBJ whole genome shotgun (WGS) entry which is preliminary data.</text>
</comment>
<protein>
    <recommendedName>
        <fullName evidence="2">site-specific DNA-methyltransferase (adenine-specific)</fullName>
        <ecNumber evidence="2">2.1.1.72</ecNumber>
    </recommendedName>
</protein>
<evidence type="ECO:0000256" key="4">
    <source>
        <dbReference type="ARBA" id="ARBA00022679"/>
    </source>
</evidence>
<evidence type="ECO:0000256" key="3">
    <source>
        <dbReference type="ARBA" id="ARBA00022603"/>
    </source>
</evidence>
<keyword evidence="4 8" id="KW-0808">Transferase</keyword>
<gene>
    <name evidence="8" type="ORF">VA599_16785</name>
</gene>
<dbReference type="RefSeq" id="WP_346789634.1">
    <property type="nucleotide sequence ID" value="NZ_JAYFSJ010000012.1"/>
</dbReference>
<evidence type="ECO:0000256" key="1">
    <source>
        <dbReference type="ARBA" id="ARBA00006594"/>
    </source>
</evidence>
<keyword evidence="5" id="KW-0949">S-adenosyl-L-methionine</keyword>
<dbReference type="InterPro" id="IPR002052">
    <property type="entry name" value="DNA_methylase_N6_adenine_CS"/>
</dbReference>
<organism evidence="8 9">
    <name type="scientific">Chromobacterium indicum</name>
    <dbReference type="NCBI Taxonomy" id="3110228"/>
    <lineage>
        <taxon>Bacteria</taxon>
        <taxon>Pseudomonadati</taxon>
        <taxon>Pseudomonadota</taxon>
        <taxon>Betaproteobacteria</taxon>
        <taxon>Neisseriales</taxon>
        <taxon>Chromobacteriaceae</taxon>
        <taxon>Chromobacterium</taxon>
    </lineage>
</organism>
<dbReference type="InterPro" id="IPR002941">
    <property type="entry name" value="DNA_methylase_N4/N6"/>
</dbReference>
<keyword evidence="9" id="KW-1185">Reference proteome</keyword>
<dbReference type="InterPro" id="IPR029063">
    <property type="entry name" value="SAM-dependent_MTases_sf"/>
</dbReference>
<dbReference type="PROSITE" id="PS00092">
    <property type="entry name" value="N6_MTASE"/>
    <property type="match status" value="1"/>
</dbReference>
<accession>A0ABV0CMK6</accession>
<dbReference type="GO" id="GO:0032259">
    <property type="term" value="P:methylation"/>
    <property type="evidence" value="ECO:0007669"/>
    <property type="project" value="UniProtKB-KW"/>
</dbReference>
<name>A0ABV0CMK6_9NEIS</name>
<dbReference type="EMBL" id="JAYFSJ010000012">
    <property type="protein sequence ID" value="MEN7432401.1"/>
    <property type="molecule type" value="Genomic_DNA"/>
</dbReference>
<sequence length="646" mass="73562">MSKKTSAQESLQLATPNGGTTNVEKYEFEPIKGYPMLNWRGKRPFTSTQYYPAQLKEVHGEEVDGWRNKIFWGDNLQVMSHLLKEFRGKVDLIYIDPPFDSKADYKKTIQLRGQKAEGGMSAFEEKQYSDIWTNDEYLQFMYERLVLLRELISETGALYLHCDWHNGHYLKLLCDEVFGREGFKSELIWKRTTGHADAQHYGSVHDTIFFYTKSDKHILSTVYQSYDPEYVEQYYRYKDENGRVFMSADLTGAGSGPARLFGDKGLIEPPAGRHWMYDQAGIDKALAEDRIYWTRNGVPRLKKFLDDSPGMPAADIWDDIQPIRSWHVERSDYPTQKPEGLLERIISASSPKGGLVFDCFMGSGTTQAAAMKLGRRFIGADINLGAIQTTTKRLIGVADGLSQKALDGETRYFTGFELHNVNNYDIFRNPIQAKELLVEALEVQKLEFSTVFDGEKDGRMVKIMPVNRIATRADLNELIAGFDYKAWERKQNESPNRPVEKITLVCMGHEPDLAAQLELAAKPFKIDVEVVDILRDKADLEFKRDSQAKVGVKNGELIIEKFYPMNLLQKLSLQKESVEDWKELVESVLIDWNYDGAVLQPAVLDIPGKNEQVKGGYKVPQDAGTIRVKITDLLSESWEGSVSNGD</sequence>
<dbReference type="GO" id="GO:0008168">
    <property type="term" value="F:methyltransferase activity"/>
    <property type="evidence" value="ECO:0007669"/>
    <property type="project" value="UniProtKB-KW"/>
</dbReference>
<feature type="domain" description="DNA methylase N-4/N-6" evidence="7">
    <location>
        <begin position="90"/>
        <end position="390"/>
    </location>
</feature>
<dbReference type="PANTHER" id="PTHR13370">
    <property type="entry name" value="RNA METHYLASE-RELATED"/>
    <property type="match status" value="1"/>
</dbReference>
<dbReference type="SUPFAM" id="SSF53335">
    <property type="entry name" value="S-adenosyl-L-methionine-dependent methyltransferases"/>
    <property type="match status" value="1"/>
</dbReference>
<evidence type="ECO:0000256" key="6">
    <source>
        <dbReference type="ARBA" id="ARBA00047942"/>
    </source>
</evidence>
<dbReference type="InterPro" id="IPR002295">
    <property type="entry name" value="N4/N6-MTase_EcoPI_Mod-like"/>
</dbReference>
<comment type="catalytic activity">
    <reaction evidence="6">
        <text>a 2'-deoxyadenosine in DNA + S-adenosyl-L-methionine = an N(6)-methyl-2'-deoxyadenosine in DNA + S-adenosyl-L-homocysteine + H(+)</text>
        <dbReference type="Rhea" id="RHEA:15197"/>
        <dbReference type="Rhea" id="RHEA-COMP:12418"/>
        <dbReference type="Rhea" id="RHEA-COMP:12419"/>
        <dbReference type="ChEBI" id="CHEBI:15378"/>
        <dbReference type="ChEBI" id="CHEBI:57856"/>
        <dbReference type="ChEBI" id="CHEBI:59789"/>
        <dbReference type="ChEBI" id="CHEBI:90615"/>
        <dbReference type="ChEBI" id="CHEBI:90616"/>
        <dbReference type="EC" id="2.1.1.72"/>
    </reaction>
</comment>
<reference evidence="8 9" key="1">
    <citation type="submission" date="2023-12" db="EMBL/GenBank/DDBJ databases">
        <title>Chromobacterium sp. strain TRC.1.1.SA producing antimicrobial pigment.</title>
        <authorList>
            <person name="Verma N."/>
            <person name="Choksket S."/>
            <person name="Pinnaka A.K."/>
            <person name="Korpole S."/>
        </authorList>
    </citation>
    <scope>NUCLEOTIDE SEQUENCE [LARGE SCALE GENOMIC DNA]</scope>
    <source>
        <strain evidence="8 9">TRC1.1.SA</strain>
    </source>
</reference>
<dbReference type="Proteomes" id="UP001405405">
    <property type="component" value="Unassembled WGS sequence"/>
</dbReference>
<proteinExistence type="inferred from homology"/>
<dbReference type="PANTHER" id="PTHR13370:SF3">
    <property type="entry name" value="TRNA (GUANINE(10)-N2)-METHYLTRANSFERASE HOMOLOG"/>
    <property type="match status" value="1"/>
</dbReference>
<evidence type="ECO:0000313" key="9">
    <source>
        <dbReference type="Proteomes" id="UP001405405"/>
    </source>
</evidence>
<evidence type="ECO:0000256" key="5">
    <source>
        <dbReference type="ARBA" id="ARBA00022691"/>
    </source>
</evidence>
<comment type="similarity">
    <text evidence="1">Belongs to the N(4)/N(6)-methyltransferase family.</text>
</comment>
<keyword evidence="3 8" id="KW-0489">Methyltransferase</keyword>
<evidence type="ECO:0000259" key="7">
    <source>
        <dbReference type="Pfam" id="PF01555"/>
    </source>
</evidence>
<dbReference type="Pfam" id="PF01555">
    <property type="entry name" value="N6_N4_Mtase"/>
    <property type="match status" value="1"/>
</dbReference>